<dbReference type="Gene3D" id="1.10.3210.10">
    <property type="entry name" value="Hypothetical protein af1432"/>
    <property type="match status" value="1"/>
</dbReference>
<evidence type="ECO:0000259" key="1">
    <source>
        <dbReference type="PROSITE" id="PS50883"/>
    </source>
</evidence>
<dbReference type="Pfam" id="PF00563">
    <property type="entry name" value="EAL"/>
    <property type="match status" value="1"/>
</dbReference>
<dbReference type="PROSITE" id="PS50883">
    <property type="entry name" value="EAL"/>
    <property type="match status" value="1"/>
</dbReference>
<dbReference type="SMART" id="SM00052">
    <property type="entry name" value="EAL"/>
    <property type="match status" value="1"/>
</dbReference>
<dbReference type="PIRSF" id="PIRSF003180">
    <property type="entry name" value="DiGMPpdiest_YuxH"/>
    <property type="match status" value="1"/>
</dbReference>
<evidence type="ECO:0000313" key="4">
    <source>
        <dbReference type="Proteomes" id="UP001164718"/>
    </source>
</evidence>
<dbReference type="SUPFAM" id="SSF109604">
    <property type="entry name" value="HD-domain/PDEase-like"/>
    <property type="match status" value="1"/>
</dbReference>
<dbReference type="Pfam" id="PF08668">
    <property type="entry name" value="HDOD"/>
    <property type="match status" value="1"/>
</dbReference>
<reference evidence="3" key="1">
    <citation type="submission" date="2022-09" db="EMBL/GenBank/DDBJ databases">
        <title>Complete Genomes of Fervidibacillus albus and Fervidibacillus halotolerans isolated from tidal flat sediments.</title>
        <authorList>
            <person name="Kwon K.K."/>
            <person name="Yang S.-H."/>
            <person name="Park M.J."/>
            <person name="Oh H.-M."/>
        </authorList>
    </citation>
    <scope>NUCLEOTIDE SEQUENCE</scope>
    <source>
        <strain evidence="3">MEBiC13591</strain>
    </source>
</reference>
<gene>
    <name evidence="3" type="ORF">OE104_07225</name>
</gene>
<name>A0A9E8RWV6_9BACI</name>
<dbReference type="InterPro" id="IPR035919">
    <property type="entry name" value="EAL_sf"/>
</dbReference>
<dbReference type="PANTHER" id="PTHR33525:SF4">
    <property type="entry name" value="CYCLIC DI-GMP PHOSPHODIESTERASE CDGJ"/>
    <property type="match status" value="1"/>
</dbReference>
<evidence type="ECO:0000313" key="3">
    <source>
        <dbReference type="EMBL" id="WAA11086.1"/>
    </source>
</evidence>
<evidence type="ECO:0000259" key="2">
    <source>
        <dbReference type="PROSITE" id="PS51833"/>
    </source>
</evidence>
<dbReference type="PROSITE" id="PS51833">
    <property type="entry name" value="HDOD"/>
    <property type="match status" value="1"/>
</dbReference>
<keyword evidence="4" id="KW-1185">Reference proteome</keyword>
<dbReference type="AlphaFoldDB" id="A0A9E8RWV6"/>
<accession>A0A9E8RWV6</accession>
<dbReference type="SUPFAM" id="SSF141868">
    <property type="entry name" value="EAL domain-like"/>
    <property type="match status" value="1"/>
</dbReference>
<dbReference type="RefSeq" id="WP_275418905.1">
    <property type="nucleotide sequence ID" value="NZ_CP106878.1"/>
</dbReference>
<dbReference type="EMBL" id="CP106878">
    <property type="protein sequence ID" value="WAA11086.1"/>
    <property type="molecule type" value="Genomic_DNA"/>
</dbReference>
<dbReference type="PANTHER" id="PTHR33525">
    <property type="match status" value="1"/>
</dbReference>
<dbReference type="InterPro" id="IPR001633">
    <property type="entry name" value="EAL_dom"/>
</dbReference>
<sequence>MEIYIARQPIYDRNRSVYGYELLYRNGKRHNEAIQNGDKQTIDVLVNSFYRFDIEKLTNHKFVFINFTKNLLLENVPLHFPPHQLVIEILENIPITEDILHVCKKFKEKGYRIALDDFTFDNAHMHLEEILPLIDIIKIDFPYTSSSDRRKMMNIKQRYPIQMVAEKIETEAEFKQAYNEGFDLFQGFFFHKPMIFSKREIPTGFYSRIKLMDEIKKPEPDINRITTIIENDLSLSYNILKMINKHFIRKNKIKSIGQAIVLLGLKEIQRWIFIISLQESIGEKDEVTKELLHTSLLRAKFNEFFAKDVLHVKDFGEYFLTGMFSMIDTILHIPMANVVTELPLQDSITAALLGEENKHRRVLNIVKAIERADWETVTHSIEQFGIEEVELFSIYLKAMKWAQAFLEEDLVKQS</sequence>
<protein>
    <submittedName>
        <fullName evidence="3">EAL domain-containing protein</fullName>
    </submittedName>
</protein>
<organism evidence="3 4">
    <name type="scientific">Fervidibacillus albus</name>
    <dbReference type="NCBI Taxonomy" id="2980026"/>
    <lineage>
        <taxon>Bacteria</taxon>
        <taxon>Bacillati</taxon>
        <taxon>Bacillota</taxon>
        <taxon>Bacilli</taxon>
        <taxon>Bacillales</taxon>
        <taxon>Bacillaceae</taxon>
        <taxon>Fervidibacillus</taxon>
    </lineage>
</organism>
<dbReference type="Gene3D" id="3.20.20.450">
    <property type="entry name" value="EAL domain"/>
    <property type="match status" value="1"/>
</dbReference>
<dbReference type="KEGG" id="faf:OE104_07225"/>
<proteinExistence type="predicted"/>
<feature type="domain" description="HDOD" evidence="2">
    <location>
        <begin position="201"/>
        <end position="390"/>
    </location>
</feature>
<feature type="domain" description="EAL" evidence="1">
    <location>
        <begin position="1"/>
        <end position="207"/>
    </location>
</feature>
<dbReference type="InterPro" id="IPR052340">
    <property type="entry name" value="RNase_Y/CdgJ"/>
</dbReference>
<dbReference type="InterPro" id="IPR014408">
    <property type="entry name" value="dGMP_Pdiesterase_EAL/HD-GYP"/>
</dbReference>
<dbReference type="InterPro" id="IPR013976">
    <property type="entry name" value="HDOD"/>
</dbReference>
<dbReference type="Proteomes" id="UP001164718">
    <property type="component" value="Chromosome"/>
</dbReference>